<organism evidence="3 4">
    <name type="scientific">Methanofollis aquaemaris</name>
    <dbReference type="NCBI Taxonomy" id="126734"/>
    <lineage>
        <taxon>Archaea</taxon>
        <taxon>Methanobacteriati</taxon>
        <taxon>Methanobacteriota</taxon>
        <taxon>Stenosarchaea group</taxon>
        <taxon>Methanomicrobia</taxon>
        <taxon>Methanomicrobiales</taxon>
        <taxon>Methanomicrobiaceae</taxon>
        <taxon>Methanofollis</taxon>
    </lineage>
</organism>
<dbReference type="Pfam" id="PF14559">
    <property type="entry name" value="TPR_19"/>
    <property type="match status" value="1"/>
</dbReference>
<dbReference type="Gene3D" id="1.25.40.10">
    <property type="entry name" value="Tetratricopeptide repeat domain"/>
    <property type="match status" value="1"/>
</dbReference>
<dbReference type="SMART" id="SM00028">
    <property type="entry name" value="TPR"/>
    <property type="match status" value="2"/>
</dbReference>
<evidence type="ECO:0000256" key="2">
    <source>
        <dbReference type="ARBA" id="ARBA00022803"/>
    </source>
</evidence>
<accession>A0A8A3S8X0</accession>
<reference evidence="3" key="1">
    <citation type="journal article" date="2001" name="Int. J. Syst. Evol. Microbiol.">
        <title>Methanofollis aquaemaris sp. nov., a methanogen isolated from an aquaculture fish pond.</title>
        <authorList>
            <person name="Lai M.C."/>
            <person name="Chen S.C."/>
        </authorList>
    </citation>
    <scope>NUCLEOTIDE SEQUENCE</scope>
    <source>
        <strain evidence="3">N2F9704</strain>
    </source>
</reference>
<dbReference type="PANTHER" id="PTHR44943:SF4">
    <property type="entry name" value="TPR REPEAT-CONTAINING PROTEIN MJ0798"/>
    <property type="match status" value="1"/>
</dbReference>
<evidence type="ECO:0000313" key="3">
    <source>
        <dbReference type="EMBL" id="QSZ68111.1"/>
    </source>
</evidence>
<gene>
    <name evidence="3" type="ORF">RJ40_11700</name>
</gene>
<dbReference type="SUPFAM" id="SSF48452">
    <property type="entry name" value="TPR-like"/>
    <property type="match status" value="1"/>
</dbReference>
<dbReference type="InterPro" id="IPR051685">
    <property type="entry name" value="Ycf3/AcsC/BcsC/TPR_MFPF"/>
</dbReference>
<keyword evidence="2" id="KW-0802">TPR repeat</keyword>
<evidence type="ECO:0000313" key="4">
    <source>
        <dbReference type="Proteomes" id="UP001042704"/>
    </source>
</evidence>
<dbReference type="KEGG" id="maqe:RJ40_11700"/>
<dbReference type="EMBL" id="CP036172">
    <property type="protein sequence ID" value="QSZ68111.1"/>
    <property type="molecule type" value="Genomic_DNA"/>
</dbReference>
<sequence length="152" mass="16652">MKSPLLTLSLCCIGILMVYTGGCIAADTGNSDTSNLSAFKERVNESQKYYDEMVVSDPENATAWCIRGMFYNNNYNRYDEALASCERALGLDPEYGLAWYLKGTILTNMEKDAEAEACFRNATKYDPTLPEGLGEPVERSSYGAGGYSIATG</sequence>
<evidence type="ECO:0008006" key="5">
    <source>
        <dbReference type="Google" id="ProtNLM"/>
    </source>
</evidence>
<reference evidence="3" key="2">
    <citation type="submission" date="2019-02" db="EMBL/GenBank/DDBJ databases">
        <authorList>
            <person name="Chen S.-C."/>
            <person name="Chien H.-H."/>
            <person name="Lai M.-C."/>
        </authorList>
    </citation>
    <scope>NUCLEOTIDE SEQUENCE</scope>
    <source>
        <strain evidence="3">N2F9704</strain>
    </source>
</reference>
<dbReference type="RefSeq" id="WP_265581046.1">
    <property type="nucleotide sequence ID" value="NZ_CP036172.1"/>
</dbReference>
<dbReference type="Proteomes" id="UP001042704">
    <property type="component" value="Chromosome"/>
</dbReference>
<dbReference type="AlphaFoldDB" id="A0A8A3S8X0"/>
<dbReference type="InterPro" id="IPR019734">
    <property type="entry name" value="TPR_rpt"/>
</dbReference>
<proteinExistence type="predicted"/>
<protein>
    <recommendedName>
        <fullName evidence="5">Tetratricopeptide repeat protein</fullName>
    </recommendedName>
</protein>
<dbReference type="GeneID" id="76425042"/>
<name>A0A8A3S8X0_9EURY</name>
<keyword evidence="1" id="KW-0677">Repeat</keyword>
<evidence type="ECO:0000256" key="1">
    <source>
        <dbReference type="ARBA" id="ARBA00022737"/>
    </source>
</evidence>
<dbReference type="PANTHER" id="PTHR44943">
    <property type="entry name" value="CELLULOSE SYNTHASE OPERON PROTEIN C"/>
    <property type="match status" value="1"/>
</dbReference>
<dbReference type="InterPro" id="IPR011990">
    <property type="entry name" value="TPR-like_helical_dom_sf"/>
</dbReference>
<keyword evidence="4" id="KW-1185">Reference proteome</keyword>